<evidence type="ECO:0000313" key="3">
    <source>
        <dbReference type="Proteomes" id="UP000249819"/>
    </source>
</evidence>
<evidence type="ECO:0000313" key="2">
    <source>
        <dbReference type="EMBL" id="RAJ75546.1"/>
    </source>
</evidence>
<feature type="chain" id="PRO_5016392788" description="IgGFc-binding protein N-terminal domain-containing protein" evidence="1">
    <location>
        <begin position="21"/>
        <end position="330"/>
    </location>
</feature>
<protein>
    <recommendedName>
        <fullName evidence="4">IgGFc-binding protein N-terminal domain-containing protein</fullName>
    </recommendedName>
</protein>
<dbReference type="RefSeq" id="WP_111594703.1">
    <property type="nucleotide sequence ID" value="NZ_QLMA01000009.1"/>
</dbReference>
<proteinExistence type="predicted"/>
<sequence length="330" mass="36237">MKIFLLWVVVLLPLWGVAQTTVTANRVVIKDSLSLNGKWINRFNTDSAPETNSVQTISSDAVLKKYIDRVAGGGISTTELSKMMKNPDVLEVKVSLWTKARVAPSLNFTLNFLSSDGIKSTCNVYGKYSIDYFTVYGKPPFSLYAAIPNATSDSTLSVSVASQERPTSTGAFQNYANYVLFKPGDTAIITADQLRGNVLIYVKAGVRTSLDNSLIYINEKITNRSSTQSIYVSKPNSGTLALMPGQEISQRHLLQIRSGYGSYNISAATFFKAPGGEYLASYPNSKALRCKVYRNGVLKSTKDLSAFMDDNFSIPLDATWTDCEIIVEDI</sequence>
<keyword evidence="1" id="KW-0732">Signal</keyword>
<dbReference type="EMBL" id="QLMA01000009">
    <property type="protein sequence ID" value="RAJ75546.1"/>
    <property type="molecule type" value="Genomic_DNA"/>
</dbReference>
<dbReference type="AlphaFoldDB" id="A0A327VP53"/>
<dbReference type="OrthoDB" id="684653at2"/>
<evidence type="ECO:0000256" key="1">
    <source>
        <dbReference type="SAM" id="SignalP"/>
    </source>
</evidence>
<evidence type="ECO:0008006" key="4">
    <source>
        <dbReference type="Google" id="ProtNLM"/>
    </source>
</evidence>
<gene>
    <name evidence="2" type="ORF">CLV59_109160</name>
</gene>
<keyword evidence="3" id="KW-1185">Reference proteome</keyword>
<name>A0A327VP53_9BACT</name>
<feature type="signal peptide" evidence="1">
    <location>
        <begin position="1"/>
        <end position="20"/>
    </location>
</feature>
<organism evidence="2 3">
    <name type="scientific">Chitinophaga dinghuensis</name>
    <dbReference type="NCBI Taxonomy" id="1539050"/>
    <lineage>
        <taxon>Bacteria</taxon>
        <taxon>Pseudomonadati</taxon>
        <taxon>Bacteroidota</taxon>
        <taxon>Chitinophagia</taxon>
        <taxon>Chitinophagales</taxon>
        <taxon>Chitinophagaceae</taxon>
        <taxon>Chitinophaga</taxon>
    </lineage>
</organism>
<dbReference type="Proteomes" id="UP000249819">
    <property type="component" value="Unassembled WGS sequence"/>
</dbReference>
<accession>A0A327VP53</accession>
<comment type="caution">
    <text evidence="2">The sequence shown here is derived from an EMBL/GenBank/DDBJ whole genome shotgun (WGS) entry which is preliminary data.</text>
</comment>
<reference evidence="2 3" key="1">
    <citation type="submission" date="2018-06" db="EMBL/GenBank/DDBJ databases">
        <title>Genomic Encyclopedia of Archaeal and Bacterial Type Strains, Phase II (KMG-II): from individual species to whole genera.</title>
        <authorList>
            <person name="Goeker M."/>
        </authorList>
    </citation>
    <scope>NUCLEOTIDE SEQUENCE [LARGE SCALE GENOMIC DNA]</scope>
    <source>
        <strain evidence="2 3">DSM 29821</strain>
    </source>
</reference>